<dbReference type="PIRSF" id="PIRSF006291">
    <property type="entry name" value="GspM"/>
    <property type="match status" value="1"/>
</dbReference>
<proteinExistence type="inferred from homology"/>
<evidence type="ECO:0000256" key="6">
    <source>
        <dbReference type="ARBA" id="ARBA00022692"/>
    </source>
</evidence>
<reference evidence="12 13" key="1">
    <citation type="submission" date="2016-12" db="EMBL/GenBank/DDBJ databases">
        <title>Thioflexothrix psekupsii D3 genome sequencing and assembly.</title>
        <authorList>
            <person name="Fomenkov A."/>
            <person name="Vincze T."/>
            <person name="Grabovich M."/>
            <person name="Anton B.P."/>
            <person name="Dubinina G."/>
            <person name="Orlova M."/>
            <person name="Belousova E."/>
            <person name="Roberts R.J."/>
        </authorList>
    </citation>
    <scope>NUCLEOTIDE SEQUENCE [LARGE SCALE GENOMIC DNA]</scope>
    <source>
        <strain evidence="12">D3</strain>
    </source>
</reference>
<evidence type="ECO:0000256" key="5">
    <source>
        <dbReference type="ARBA" id="ARBA00022519"/>
    </source>
</evidence>
<evidence type="ECO:0000256" key="1">
    <source>
        <dbReference type="ARBA" id="ARBA00004377"/>
    </source>
</evidence>
<keyword evidence="6 11" id="KW-0812">Transmembrane</keyword>
<dbReference type="GO" id="GO:0015628">
    <property type="term" value="P:protein secretion by the type II secretion system"/>
    <property type="evidence" value="ECO:0007669"/>
    <property type="project" value="InterPro"/>
</dbReference>
<name>A0A251XBX6_9GAMM</name>
<protein>
    <recommendedName>
        <fullName evidence="10">Type II secretion system protein M</fullName>
        <shortName evidence="10">T2SS protein M</shortName>
    </recommendedName>
    <alternativeName>
        <fullName evidence="10">General secretion pathway protein M</fullName>
    </alternativeName>
</protein>
<comment type="caution">
    <text evidence="12">The sequence shown here is derived from an EMBL/GenBank/DDBJ whole genome shotgun (WGS) entry which is preliminary data.</text>
</comment>
<dbReference type="GO" id="GO:0005886">
    <property type="term" value="C:plasma membrane"/>
    <property type="evidence" value="ECO:0007669"/>
    <property type="project" value="UniProtKB-SubCell"/>
</dbReference>
<feature type="transmembrane region" description="Helical" evidence="11">
    <location>
        <begin position="20"/>
        <end position="39"/>
    </location>
</feature>
<dbReference type="AlphaFoldDB" id="A0A251XBX6"/>
<keyword evidence="4 10" id="KW-1003">Cell membrane</keyword>
<sequence>MRFFSPVSLWFNHLQSREQWMLLLGGLSLLLIFIYFFLWEPFAQHRQQLIQHIHAQEQDLQWMRQAALQIQQLRVQQIPHSPTIGTHLLTTIENSIRTGDLAQINKRIEPQNEQTVRISFEQVEFTRLMQWLAVLHIQHHIQAQSITLERENQANQVRARLTLTPLSAVQP</sequence>
<keyword evidence="5 10" id="KW-0997">Cell inner membrane</keyword>
<dbReference type="EMBL" id="MSLT01000001">
    <property type="protein sequence ID" value="OUD16164.1"/>
    <property type="molecule type" value="Genomic_DNA"/>
</dbReference>
<keyword evidence="9 10" id="KW-0472">Membrane</keyword>
<comment type="subcellular location">
    <subcellularLocation>
        <location evidence="1">Cell inner membrane</location>
        <topology evidence="1">Single-pass membrane protein</topology>
    </subcellularLocation>
</comment>
<evidence type="ECO:0000256" key="10">
    <source>
        <dbReference type="PIRNR" id="PIRNR006291"/>
    </source>
</evidence>
<keyword evidence="3 10" id="KW-0813">Transport</keyword>
<dbReference type="InterPro" id="IPR007690">
    <property type="entry name" value="T2SS_GspM"/>
</dbReference>
<dbReference type="Pfam" id="PF04612">
    <property type="entry name" value="T2SSM"/>
    <property type="match status" value="1"/>
</dbReference>
<evidence type="ECO:0000256" key="11">
    <source>
        <dbReference type="SAM" id="Phobius"/>
    </source>
</evidence>
<organism evidence="12 13">
    <name type="scientific">Thioflexithrix psekupsensis</name>
    <dbReference type="NCBI Taxonomy" id="1570016"/>
    <lineage>
        <taxon>Bacteria</taxon>
        <taxon>Pseudomonadati</taxon>
        <taxon>Pseudomonadota</taxon>
        <taxon>Gammaproteobacteria</taxon>
        <taxon>Thiotrichales</taxon>
        <taxon>Thioflexithrix</taxon>
    </lineage>
</organism>
<evidence type="ECO:0000256" key="8">
    <source>
        <dbReference type="ARBA" id="ARBA00022989"/>
    </source>
</evidence>
<dbReference type="InterPro" id="IPR023229">
    <property type="entry name" value="T2SS_M_periplasmic_sf"/>
</dbReference>
<comment type="similarity">
    <text evidence="2 10">Belongs to the GSP M family.</text>
</comment>
<gene>
    <name evidence="12" type="ORF">TPSD3_00095</name>
</gene>
<comment type="function">
    <text evidence="10">Inner membrane component of the type II secretion system required for the energy-dependent secretion of extracellular factors such as proteases and toxins from the periplasm.</text>
</comment>
<evidence type="ECO:0000313" key="13">
    <source>
        <dbReference type="Proteomes" id="UP000194798"/>
    </source>
</evidence>
<keyword evidence="13" id="KW-1185">Reference proteome</keyword>
<dbReference type="RefSeq" id="WP_086486564.1">
    <property type="nucleotide sequence ID" value="NZ_MSLT01000001.1"/>
</dbReference>
<dbReference type="GO" id="GO:0015627">
    <property type="term" value="C:type II protein secretion system complex"/>
    <property type="evidence" value="ECO:0007669"/>
    <property type="project" value="InterPro"/>
</dbReference>
<evidence type="ECO:0000256" key="3">
    <source>
        <dbReference type="ARBA" id="ARBA00022448"/>
    </source>
</evidence>
<accession>A0A251XBX6</accession>
<keyword evidence="8 11" id="KW-1133">Transmembrane helix</keyword>
<evidence type="ECO:0000313" key="12">
    <source>
        <dbReference type="EMBL" id="OUD16164.1"/>
    </source>
</evidence>
<dbReference type="Proteomes" id="UP000194798">
    <property type="component" value="Unassembled WGS sequence"/>
</dbReference>
<evidence type="ECO:0000256" key="9">
    <source>
        <dbReference type="ARBA" id="ARBA00023136"/>
    </source>
</evidence>
<evidence type="ECO:0000256" key="2">
    <source>
        <dbReference type="ARBA" id="ARBA00010637"/>
    </source>
</evidence>
<dbReference type="Gene3D" id="3.30.1360.100">
    <property type="entry name" value="General secretion pathway protein M, EpsM"/>
    <property type="match status" value="1"/>
</dbReference>
<dbReference type="OrthoDB" id="6120808at2"/>
<keyword evidence="7 10" id="KW-0653">Protein transport</keyword>
<dbReference type="SUPFAM" id="SSF103054">
    <property type="entry name" value="General secretion pathway protein M, EpsM"/>
    <property type="match status" value="1"/>
</dbReference>
<evidence type="ECO:0000256" key="4">
    <source>
        <dbReference type="ARBA" id="ARBA00022475"/>
    </source>
</evidence>
<evidence type="ECO:0000256" key="7">
    <source>
        <dbReference type="ARBA" id="ARBA00022927"/>
    </source>
</evidence>